<feature type="region of interest" description="Disordered" evidence="1">
    <location>
        <begin position="478"/>
        <end position="738"/>
    </location>
</feature>
<evidence type="ECO:0000313" key="2">
    <source>
        <dbReference type="EMBL" id="GBG30980.1"/>
    </source>
</evidence>
<evidence type="ECO:0000256" key="1">
    <source>
        <dbReference type="SAM" id="MobiDB-lite"/>
    </source>
</evidence>
<feature type="compositionally biased region" description="Low complexity" evidence="1">
    <location>
        <begin position="684"/>
        <end position="696"/>
    </location>
</feature>
<feature type="compositionally biased region" description="Low complexity" evidence="1">
    <location>
        <begin position="223"/>
        <end position="239"/>
    </location>
</feature>
<organism evidence="2 3">
    <name type="scientific">Hondaea fermentalgiana</name>
    <dbReference type="NCBI Taxonomy" id="2315210"/>
    <lineage>
        <taxon>Eukaryota</taxon>
        <taxon>Sar</taxon>
        <taxon>Stramenopiles</taxon>
        <taxon>Bigyra</taxon>
        <taxon>Labyrinthulomycetes</taxon>
        <taxon>Thraustochytrida</taxon>
        <taxon>Thraustochytriidae</taxon>
        <taxon>Hondaea</taxon>
    </lineage>
</organism>
<gene>
    <name evidence="2" type="ORF">FCC1311_072012</name>
</gene>
<feature type="compositionally biased region" description="Acidic residues" evidence="1">
    <location>
        <begin position="43"/>
        <end position="54"/>
    </location>
</feature>
<feature type="compositionally biased region" description="Acidic residues" evidence="1">
    <location>
        <begin position="86"/>
        <end position="100"/>
    </location>
</feature>
<dbReference type="EMBL" id="BEYU01000086">
    <property type="protein sequence ID" value="GBG30980.1"/>
    <property type="molecule type" value="Genomic_DNA"/>
</dbReference>
<feature type="compositionally biased region" description="Basic and acidic residues" evidence="1">
    <location>
        <begin position="426"/>
        <end position="437"/>
    </location>
</feature>
<feature type="compositionally biased region" description="Polar residues" evidence="1">
    <location>
        <begin position="335"/>
        <end position="351"/>
    </location>
</feature>
<feature type="compositionally biased region" description="Basic and acidic residues" evidence="1">
    <location>
        <begin position="478"/>
        <end position="490"/>
    </location>
</feature>
<feature type="compositionally biased region" description="Acidic residues" evidence="1">
    <location>
        <begin position="203"/>
        <end position="221"/>
    </location>
</feature>
<feature type="compositionally biased region" description="Basic residues" evidence="1">
    <location>
        <begin position="576"/>
        <end position="586"/>
    </location>
</feature>
<dbReference type="AlphaFoldDB" id="A0A2R5GJB7"/>
<comment type="caution">
    <text evidence="2">The sequence shown here is derived from an EMBL/GenBank/DDBJ whole genome shotgun (WGS) entry which is preliminary data.</text>
</comment>
<protein>
    <submittedName>
        <fullName evidence="2">Uncharacterized protein</fullName>
    </submittedName>
</protein>
<dbReference type="PANTHER" id="PTHR48209">
    <property type="entry name" value="AGL056WP"/>
    <property type="match status" value="1"/>
</dbReference>
<keyword evidence="3" id="KW-1185">Reference proteome</keyword>
<feature type="region of interest" description="Disordered" evidence="1">
    <location>
        <begin position="157"/>
        <end position="445"/>
    </location>
</feature>
<feature type="compositionally biased region" description="Acidic residues" evidence="1">
    <location>
        <begin position="388"/>
        <end position="398"/>
    </location>
</feature>
<name>A0A2R5GJB7_9STRA</name>
<dbReference type="Proteomes" id="UP000241890">
    <property type="component" value="Unassembled WGS sequence"/>
</dbReference>
<reference evidence="2 3" key="1">
    <citation type="submission" date="2017-12" db="EMBL/GenBank/DDBJ databases">
        <title>Sequencing, de novo assembly and annotation of complete genome of a new Thraustochytrid species, strain FCC1311.</title>
        <authorList>
            <person name="Sedici K."/>
            <person name="Godart F."/>
            <person name="Aiese Cigliano R."/>
            <person name="Sanseverino W."/>
            <person name="Barakat M."/>
            <person name="Ortet P."/>
            <person name="Marechal E."/>
            <person name="Cagnac O."/>
            <person name="Amato A."/>
        </authorList>
    </citation>
    <scope>NUCLEOTIDE SEQUENCE [LARGE SCALE GENOMIC DNA]</scope>
</reference>
<feature type="compositionally biased region" description="Basic residues" evidence="1">
    <location>
        <begin position="541"/>
        <end position="552"/>
    </location>
</feature>
<feature type="region of interest" description="Disordered" evidence="1">
    <location>
        <begin position="86"/>
        <end position="123"/>
    </location>
</feature>
<feature type="compositionally biased region" description="Basic and acidic residues" evidence="1">
    <location>
        <begin position="587"/>
        <end position="597"/>
    </location>
</feature>
<dbReference type="InParanoid" id="A0A2R5GJB7"/>
<feature type="region of interest" description="Disordered" evidence="1">
    <location>
        <begin position="1"/>
        <end position="74"/>
    </location>
</feature>
<dbReference type="PANTHER" id="PTHR48209:SF2">
    <property type="entry name" value="FI24008P1"/>
    <property type="match status" value="1"/>
</dbReference>
<evidence type="ECO:0000313" key="3">
    <source>
        <dbReference type="Proteomes" id="UP000241890"/>
    </source>
</evidence>
<feature type="compositionally biased region" description="Basic and acidic residues" evidence="1">
    <location>
        <begin position="111"/>
        <end position="122"/>
    </location>
</feature>
<feature type="compositionally biased region" description="Acidic residues" evidence="1">
    <location>
        <begin position="520"/>
        <end position="537"/>
    </location>
</feature>
<feature type="compositionally biased region" description="Basic residues" evidence="1">
    <location>
        <begin position="649"/>
        <end position="660"/>
    </location>
</feature>
<accession>A0A2R5GJB7</accession>
<feature type="compositionally biased region" description="Acidic residues" evidence="1">
    <location>
        <begin position="318"/>
        <end position="334"/>
    </location>
</feature>
<sequence length="738" mass="82666">MPPRFDAAQEQLHDQDAERPPVPMNEDNNNSRAPNFYMTLPSQDEEDVDEQEDINEPRKREVFSPKAQAPPFTTTQLQSQAIDFFDDFDDDLEDADEDLNGSENNDVNKGATKEDQGEKESEAQVVVHAGDAHITSILAGTSSRAPGALVRFAATDPAATFVPATQASDLPEDEDHIEQNEVIPATLASSQCLLNADGKLHESEDEDNDEDEDDDDDDEDPSLSRSQTTTQYTTQDKSSPTQSVSANMDLDEMNDTEVGALSHGDDTNEADEDSQCSAKQASAGLSKDERNLDEDTATQEAKDDGAKLTATQWQSQELDLDFDEDFDSDEEEEQVPSTQMQGEPLQTSSASLPAHVNKEEPDSEDATQSSDKPLHMSMASLPAHVEKEEAELADQEEDATQHESDISRAATQQAAVGLSRPTNILRKTEDPSSRMVDDPLASDSEDEEINRLLEVNMNPTPATKEARTTRVLPRVKIEIAEKSPKGKDSNRITQGVRANDAKTVYAKDMLTYGKEKEVENNEDDEDDDEDEDDDDFEDIRKQRRRVRGKRPRVTYLDESTSPSATVDELEMFMVPKKPKCSKRMLQKRAEANKENSVKKLKKKPTRRPLETNETSQESVVLFSSDEDENEDAEKKETRRKRQPGTELLRHRRLARSRSLPRSRTDAVVDSVPRRKRVTPPLRMVEASVAPVAESASLPKVTQRGKRKPKQEDYSSRKITAYFNRQHAKSSFSHERIDE</sequence>
<proteinExistence type="predicted"/>